<dbReference type="AlphaFoldDB" id="A0A166J7V3"/>
<name>A0A166J7V3_9AGAM</name>
<proteinExistence type="predicted"/>
<dbReference type="EMBL" id="KV417554">
    <property type="protein sequence ID" value="KZP20583.1"/>
    <property type="molecule type" value="Genomic_DNA"/>
</dbReference>
<sequence length="126" mass="14111">MLDGMIDTQGTVKELRSQGILNDIAQDEAVEAPKEEEAVAVDVVVDNAADLDGEAEAKPVGEAKKAQQLINDEAREYGAVKWSIYSKYLKASSYWTWGHFDRPRYRCAALGRRREIVDQAVGQRLR</sequence>
<evidence type="ECO:0000313" key="1">
    <source>
        <dbReference type="EMBL" id="KZP20583.1"/>
    </source>
</evidence>
<organism evidence="1 2">
    <name type="scientific">Athelia psychrophila</name>
    <dbReference type="NCBI Taxonomy" id="1759441"/>
    <lineage>
        <taxon>Eukaryota</taxon>
        <taxon>Fungi</taxon>
        <taxon>Dikarya</taxon>
        <taxon>Basidiomycota</taxon>
        <taxon>Agaricomycotina</taxon>
        <taxon>Agaricomycetes</taxon>
        <taxon>Agaricomycetidae</taxon>
        <taxon>Atheliales</taxon>
        <taxon>Atheliaceae</taxon>
        <taxon>Athelia</taxon>
    </lineage>
</organism>
<accession>A0A166J7V3</accession>
<protein>
    <submittedName>
        <fullName evidence="1">Uncharacterized protein</fullName>
    </submittedName>
</protein>
<keyword evidence="2" id="KW-1185">Reference proteome</keyword>
<evidence type="ECO:0000313" key="2">
    <source>
        <dbReference type="Proteomes" id="UP000076532"/>
    </source>
</evidence>
<dbReference type="Proteomes" id="UP000076532">
    <property type="component" value="Unassembled WGS sequence"/>
</dbReference>
<reference evidence="1 2" key="1">
    <citation type="journal article" date="2016" name="Mol. Biol. Evol.">
        <title>Comparative Genomics of Early-Diverging Mushroom-Forming Fungi Provides Insights into the Origins of Lignocellulose Decay Capabilities.</title>
        <authorList>
            <person name="Nagy L.G."/>
            <person name="Riley R."/>
            <person name="Tritt A."/>
            <person name="Adam C."/>
            <person name="Daum C."/>
            <person name="Floudas D."/>
            <person name="Sun H."/>
            <person name="Yadav J.S."/>
            <person name="Pangilinan J."/>
            <person name="Larsson K.H."/>
            <person name="Matsuura K."/>
            <person name="Barry K."/>
            <person name="Labutti K."/>
            <person name="Kuo R."/>
            <person name="Ohm R.A."/>
            <person name="Bhattacharya S.S."/>
            <person name="Shirouzu T."/>
            <person name="Yoshinaga Y."/>
            <person name="Martin F.M."/>
            <person name="Grigoriev I.V."/>
            <person name="Hibbett D.S."/>
        </authorList>
    </citation>
    <scope>NUCLEOTIDE SEQUENCE [LARGE SCALE GENOMIC DNA]</scope>
    <source>
        <strain evidence="1 2">CBS 109695</strain>
    </source>
</reference>
<gene>
    <name evidence="1" type="ORF">FIBSPDRAFT_537529</name>
</gene>